<evidence type="ECO:0000313" key="3">
    <source>
        <dbReference type="Proteomes" id="UP000601435"/>
    </source>
</evidence>
<dbReference type="OrthoDB" id="420201at2759"/>
<proteinExistence type="predicted"/>
<accession>A0A813A4K3</accession>
<feature type="region of interest" description="Disordered" evidence="1">
    <location>
        <begin position="1"/>
        <end position="36"/>
    </location>
</feature>
<reference evidence="2" key="1">
    <citation type="submission" date="2021-02" db="EMBL/GenBank/DDBJ databases">
        <authorList>
            <person name="Dougan E. K."/>
            <person name="Rhodes N."/>
            <person name="Thang M."/>
            <person name="Chan C."/>
        </authorList>
    </citation>
    <scope>NUCLEOTIDE SEQUENCE</scope>
</reference>
<dbReference type="Proteomes" id="UP000601435">
    <property type="component" value="Unassembled WGS sequence"/>
</dbReference>
<protein>
    <submittedName>
        <fullName evidence="2">Glrx5 protein</fullName>
    </submittedName>
</protein>
<feature type="non-terminal residue" evidence="2">
    <location>
        <position position="211"/>
    </location>
</feature>
<keyword evidence="3" id="KW-1185">Reference proteome</keyword>
<dbReference type="EMBL" id="CAJNJA010054820">
    <property type="protein sequence ID" value="CAE7853782.1"/>
    <property type="molecule type" value="Genomic_DNA"/>
</dbReference>
<organism evidence="2 3">
    <name type="scientific">Symbiodinium necroappetens</name>
    <dbReference type="NCBI Taxonomy" id="1628268"/>
    <lineage>
        <taxon>Eukaryota</taxon>
        <taxon>Sar</taxon>
        <taxon>Alveolata</taxon>
        <taxon>Dinophyceae</taxon>
        <taxon>Suessiales</taxon>
        <taxon>Symbiodiniaceae</taxon>
        <taxon>Symbiodinium</taxon>
    </lineage>
</organism>
<evidence type="ECO:0000313" key="2">
    <source>
        <dbReference type="EMBL" id="CAE7853782.1"/>
    </source>
</evidence>
<sequence>MLAGQETSPQRRRRKPDFAPSYGVDKRRERGTQPLLQCPATLPGRRAEVSCGQRCASGVFPRLGQRAIRRGARRPGLLRIPFAPSIGREPICTEPFSPNYRSNHIGMEERPGPGWDFTNAGLSALRLPTQAAEGHVAEFARTCALQSRTSIRAYEGQRRALPLREWSEVQNVSRHRETMLRDLHQKSNPDIVKAVDRPVPPVPVRPFLPFQ</sequence>
<comment type="caution">
    <text evidence="2">The sequence shown here is derived from an EMBL/GenBank/DDBJ whole genome shotgun (WGS) entry which is preliminary data.</text>
</comment>
<dbReference type="AlphaFoldDB" id="A0A813A4K3"/>
<gene>
    <name evidence="2" type="primary">Glrx5</name>
    <name evidence="2" type="ORF">SNEC2469_LOCUS26685</name>
</gene>
<name>A0A813A4K3_9DINO</name>
<evidence type="ECO:0000256" key="1">
    <source>
        <dbReference type="SAM" id="MobiDB-lite"/>
    </source>
</evidence>